<organism evidence="4">
    <name type="scientific">Leptosphaeria maculans (strain JN3 / isolate v23.1.3 / race Av1-4-5-6-7-8)</name>
    <name type="common">Blackleg fungus</name>
    <name type="synonym">Phoma lingam</name>
    <dbReference type="NCBI Taxonomy" id="985895"/>
    <lineage>
        <taxon>Eukaryota</taxon>
        <taxon>Fungi</taxon>
        <taxon>Dikarya</taxon>
        <taxon>Ascomycota</taxon>
        <taxon>Pezizomycotina</taxon>
        <taxon>Dothideomycetes</taxon>
        <taxon>Pleosporomycetidae</taxon>
        <taxon>Pleosporales</taxon>
        <taxon>Pleosporineae</taxon>
        <taxon>Leptosphaeriaceae</taxon>
        <taxon>Plenodomus</taxon>
        <taxon>Plenodomus lingam/Leptosphaeria maculans species complex</taxon>
    </lineage>
</organism>
<feature type="domain" description="Avirulence Effector AvrLm4-7" evidence="2">
    <location>
        <begin position="20"/>
        <end position="102"/>
    </location>
</feature>
<feature type="chain" id="PRO_5003194210" description="Avirulence Effector AvrLm4-7 domain-containing protein" evidence="1">
    <location>
        <begin position="20"/>
        <end position="130"/>
    </location>
</feature>
<dbReference type="AlphaFoldDB" id="E4ZIG2"/>
<evidence type="ECO:0000256" key="1">
    <source>
        <dbReference type="SAM" id="SignalP"/>
    </source>
</evidence>
<dbReference type="Proteomes" id="UP000002668">
    <property type="component" value="Genome"/>
</dbReference>
<dbReference type="InParanoid" id="E4ZIG2"/>
<evidence type="ECO:0000313" key="3">
    <source>
        <dbReference type="EMBL" id="CBX90983.1"/>
    </source>
</evidence>
<protein>
    <recommendedName>
        <fullName evidence="2">Avirulence Effector AvrLm4-7 domain-containing protein</fullName>
    </recommendedName>
</protein>
<dbReference type="Gene3D" id="3.30.70.2910">
    <property type="match status" value="1"/>
</dbReference>
<evidence type="ECO:0000259" key="2">
    <source>
        <dbReference type="Pfam" id="PF18661"/>
    </source>
</evidence>
<feature type="signal peptide" evidence="1">
    <location>
        <begin position="1"/>
        <end position="19"/>
    </location>
</feature>
<dbReference type="HOGENOM" id="CLU_1949222_0_0_1"/>
<name>E4ZIG2_LEPMJ</name>
<gene>
    <name evidence="3" type="ORF">LEMA_P060170.1</name>
</gene>
<accession>E4ZIG2</accession>
<sequence>MKFLAQIFFFAHLSGLAWSCTQYGIGYASRANETACETSAPKYLNYCRDLAFEYNEYSLKNMVRLGGTIAAHTNCDPCNHPQPRCYCEVGFWRYKEWLGTDVPKLNHTHLVYNEESPMRRLSGKTVKCDT</sequence>
<dbReference type="EMBL" id="FP929065">
    <property type="protein sequence ID" value="CBX90983.1"/>
    <property type="molecule type" value="Genomic_DNA"/>
</dbReference>
<dbReference type="InterPro" id="IPR040621">
    <property type="entry name" value="AvrLm4-7"/>
</dbReference>
<proteinExistence type="predicted"/>
<dbReference type="OrthoDB" id="3789367at2759"/>
<dbReference type="VEuPathDB" id="FungiDB:LEMA_P060170.1"/>
<keyword evidence="1" id="KW-0732">Signal</keyword>
<keyword evidence="4" id="KW-1185">Reference proteome</keyword>
<dbReference type="Pfam" id="PF18661">
    <property type="entry name" value="AvrLm4-7"/>
    <property type="match status" value="1"/>
</dbReference>
<evidence type="ECO:0000313" key="4">
    <source>
        <dbReference type="Proteomes" id="UP000002668"/>
    </source>
</evidence>
<reference evidence="4" key="1">
    <citation type="journal article" date="2011" name="Nat. Commun.">
        <title>Effector diversification within compartments of the Leptosphaeria maculans genome affected by Repeat-Induced Point mutations.</title>
        <authorList>
            <person name="Rouxel T."/>
            <person name="Grandaubert J."/>
            <person name="Hane J.K."/>
            <person name="Hoede C."/>
            <person name="van de Wouw A.P."/>
            <person name="Couloux A."/>
            <person name="Dominguez V."/>
            <person name="Anthouard V."/>
            <person name="Bally P."/>
            <person name="Bourras S."/>
            <person name="Cozijnsen A.J."/>
            <person name="Ciuffetti L.M."/>
            <person name="Degrave A."/>
            <person name="Dilmaghani A."/>
            <person name="Duret L."/>
            <person name="Fudal I."/>
            <person name="Goodwin S.B."/>
            <person name="Gout L."/>
            <person name="Glaser N."/>
            <person name="Linglin J."/>
            <person name="Kema G.H.J."/>
            <person name="Lapalu N."/>
            <person name="Lawrence C.B."/>
            <person name="May K."/>
            <person name="Meyer M."/>
            <person name="Ollivier B."/>
            <person name="Poulain J."/>
            <person name="Schoch C.L."/>
            <person name="Simon A."/>
            <person name="Spatafora J.W."/>
            <person name="Stachowiak A."/>
            <person name="Turgeon B.G."/>
            <person name="Tyler B.M."/>
            <person name="Vincent D."/>
            <person name="Weissenbach J."/>
            <person name="Amselem J."/>
            <person name="Quesneville H."/>
            <person name="Oliver R.P."/>
            <person name="Wincker P."/>
            <person name="Balesdent M.-H."/>
            <person name="Howlett B.J."/>
        </authorList>
    </citation>
    <scope>NUCLEOTIDE SEQUENCE [LARGE SCALE GENOMIC DNA]</scope>
    <source>
        <strain evidence="4">JN3 / isolate v23.1.3 / race Av1-4-5-6-7-8</strain>
    </source>
</reference>